<dbReference type="RefSeq" id="WP_116441171.1">
    <property type="nucleotide sequence ID" value="NZ_BHEO01000002.1"/>
</dbReference>
<dbReference type="Proteomes" id="UP000702954">
    <property type="component" value="Unassembled WGS sequence"/>
</dbReference>
<sequence>MEKTATDRRTERTKAKILEALLELSKEKSINEISIRELTERAKIHRNTFYIHYTDVYGILDDLENHMCTVAAEATEQFTPQQLRENASDVLEIIFSYLKERREYCMLMLENRTRISVGQKVLESVFEKYLTAFEDSCDRQAFAFQVQFRYCTSGVIGIVMYWIERGCMESPKEMAELTGKLMTKGLEGAILEVTV</sequence>
<name>A0A4R3JUQ8_9FIRM</name>
<evidence type="ECO:0000313" key="5">
    <source>
        <dbReference type="EMBL" id="TCS70244.1"/>
    </source>
</evidence>
<keyword evidence="1 2" id="KW-0238">DNA-binding</keyword>
<dbReference type="Proteomes" id="UP000294613">
    <property type="component" value="Unassembled WGS sequence"/>
</dbReference>
<dbReference type="EMBL" id="BHEO01000002">
    <property type="protein sequence ID" value="GBU04135.1"/>
    <property type="molecule type" value="Genomic_DNA"/>
</dbReference>
<proteinExistence type="predicted"/>
<dbReference type="InterPro" id="IPR001647">
    <property type="entry name" value="HTH_TetR"/>
</dbReference>
<comment type="caution">
    <text evidence="5">The sequence shown here is derived from an EMBL/GenBank/DDBJ whole genome shotgun (WGS) entry which is preliminary data.</text>
</comment>
<dbReference type="InterPro" id="IPR039532">
    <property type="entry name" value="TetR_C_Firmicutes"/>
</dbReference>
<dbReference type="PANTHER" id="PTHR43479">
    <property type="entry name" value="ACREF/ENVCD OPERON REPRESSOR-RELATED"/>
    <property type="match status" value="1"/>
</dbReference>
<gene>
    <name evidence="5" type="ORF">EDD74_10192</name>
    <name evidence="4" type="ORF">FAEUMB_06760</name>
</gene>
<evidence type="ECO:0000256" key="2">
    <source>
        <dbReference type="PROSITE-ProRule" id="PRU00335"/>
    </source>
</evidence>
<dbReference type="InterPro" id="IPR009057">
    <property type="entry name" value="Homeodomain-like_sf"/>
</dbReference>
<dbReference type="EMBL" id="SLZV01000001">
    <property type="protein sequence ID" value="TCS70244.1"/>
    <property type="molecule type" value="Genomic_DNA"/>
</dbReference>
<keyword evidence="7" id="KW-1185">Reference proteome</keyword>
<evidence type="ECO:0000259" key="3">
    <source>
        <dbReference type="PROSITE" id="PS50977"/>
    </source>
</evidence>
<dbReference type="Gene3D" id="1.10.357.10">
    <property type="entry name" value="Tetracycline Repressor, domain 2"/>
    <property type="match status" value="1"/>
</dbReference>
<evidence type="ECO:0000313" key="6">
    <source>
        <dbReference type="Proteomes" id="UP000294613"/>
    </source>
</evidence>
<dbReference type="Pfam" id="PF14278">
    <property type="entry name" value="TetR_C_8"/>
    <property type="match status" value="1"/>
</dbReference>
<protein>
    <submittedName>
        <fullName evidence="5">TetR family transcriptional regulator</fullName>
    </submittedName>
    <submittedName>
        <fullName evidence="4">Transcriptional regulator, TetR/AcrR family</fullName>
    </submittedName>
</protein>
<dbReference type="AlphaFoldDB" id="A0A4R3JUQ8"/>
<dbReference type="PANTHER" id="PTHR43479:SF7">
    <property type="entry name" value="TETR-FAMILY TRANSCRIPTIONAL REGULATOR"/>
    <property type="match status" value="1"/>
</dbReference>
<dbReference type="InterPro" id="IPR050624">
    <property type="entry name" value="HTH-type_Tx_Regulator"/>
</dbReference>
<organism evidence="5 6">
    <name type="scientific">Faecalimonas umbilicata</name>
    <dbReference type="NCBI Taxonomy" id="1912855"/>
    <lineage>
        <taxon>Bacteria</taxon>
        <taxon>Bacillati</taxon>
        <taxon>Bacillota</taxon>
        <taxon>Clostridia</taxon>
        <taxon>Lachnospirales</taxon>
        <taxon>Lachnospiraceae</taxon>
        <taxon>Faecalimonas</taxon>
    </lineage>
</organism>
<feature type="domain" description="HTH tetR-type" evidence="3">
    <location>
        <begin position="11"/>
        <end position="71"/>
    </location>
</feature>
<reference evidence="5 6" key="2">
    <citation type="submission" date="2019-03" db="EMBL/GenBank/DDBJ databases">
        <title>Genomic Encyclopedia of Type Strains, Phase IV (KMG-IV): sequencing the most valuable type-strain genomes for metagenomic binning, comparative biology and taxonomic classification.</title>
        <authorList>
            <person name="Goeker M."/>
        </authorList>
    </citation>
    <scope>NUCLEOTIDE SEQUENCE [LARGE SCALE GENOMIC DNA]</scope>
    <source>
        <strain evidence="5 6">DSM 103426</strain>
    </source>
</reference>
<evidence type="ECO:0000313" key="4">
    <source>
        <dbReference type="EMBL" id="GBU04135.1"/>
    </source>
</evidence>
<dbReference type="PROSITE" id="PS50977">
    <property type="entry name" value="HTH_TETR_2"/>
    <property type="match status" value="1"/>
</dbReference>
<accession>A0A4R3JUQ8</accession>
<evidence type="ECO:0000256" key="1">
    <source>
        <dbReference type="ARBA" id="ARBA00023125"/>
    </source>
</evidence>
<dbReference type="SUPFAM" id="SSF46689">
    <property type="entry name" value="Homeodomain-like"/>
    <property type="match status" value="1"/>
</dbReference>
<dbReference type="GO" id="GO:0003677">
    <property type="term" value="F:DNA binding"/>
    <property type="evidence" value="ECO:0007669"/>
    <property type="project" value="UniProtKB-UniRule"/>
</dbReference>
<reference evidence="4 7" key="1">
    <citation type="journal article" date="2018" name="Int. J. Syst. Evol. Microbiol.">
        <title>Draft Genome Sequence of Faecalimonas umbilicata JCM 30896T, an Acetate-Producing Bacterium Isolated from Human Feces.</title>
        <authorList>
            <person name="Sakamoto M."/>
            <person name="Ikeyama N."/>
            <person name="Yuki M."/>
            <person name="Ohkuma M."/>
        </authorList>
    </citation>
    <scope>NUCLEOTIDE SEQUENCE [LARGE SCALE GENOMIC DNA]</scope>
    <source>
        <strain evidence="4 7">EGH7</strain>
    </source>
</reference>
<feature type="DNA-binding region" description="H-T-H motif" evidence="2">
    <location>
        <begin position="34"/>
        <end position="53"/>
    </location>
</feature>
<evidence type="ECO:0000313" key="7">
    <source>
        <dbReference type="Proteomes" id="UP000702954"/>
    </source>
</evidence>